<sequence>MSLPLLLALDFGGVLYWTQLIAALAVFLAFLLAIPSLFGRDNSRGLRQHLFLLPLAIWIGYTFFQSVPLPSSVVGLISPGSQTAYTQWIEPFVAADDMPSLFPITVDQYRTRHGLAMLCMLATVLWTATVVFNTRVRLTVLLSVLAASAATVAAIGIGRRLIPGFEMWSFAGDINAGFGTFINRNNAALFLNLGIGCGFGLLAWRIAALTGQDLDDPEFDFSDAFALIGDRTSLIGILAVVFCGTGLLIGGSRGGVVAAIIGLILAFGWVRQRRGFSTIFVVGLTAVLGVVVLTVPTDLSLESIERMDFRTNANQSTILRNGRLEHWPDGWRTAMAHFPGGSGMGSYGHAYLPHQETTKGGWFKHADNLWLEWFTEQGVMSILLLIAGYAIAIYGLYLLTDSPDAIDHGIRIAGWYCLGAILISQCFDFGLIIPSCSVFVCILFAAILNRGVQQDLATPDEDKRFVDQPRDKKPANLFEKKRVMVASWVLPGLLVIPTLWSTGVLRSLATDQRIARAGEAEFEAVKYDVDQLDALSERIVDRLGPVTSSDLLQVGALYRVQLARFREVEAAGPVNREQQASFYSLTDPTTRSPADYDDTSKPLWLRNRSSAELYQPVLEDAQSLLLTNPFSRTARWQFARLDFAHSDEDQAAEAVEQLILFNQADPVRLVTLGREAINQGQYDLAKQAFRKAIEERWQYARTLFRDIVDTPQLTIAEVLPDDPLAFRTIADLTAREALRSDSLIRDGSVQTIRDSVDCASCDLVKDQVRCLLNRLELDYVMGDHDNVHKTYDQIINLVPGNASVRYQYAQRLLEQGETAKARNVSRVARDRFGETDPRFDRLITEIAALELSSG</sequence>
<feature type="compositionally biased region" description="Polar residues" evidence="5">
    <location>
        <begin position="579"/>
        <end position="592"/>
    </location>
</feature>
<dbReference type="PANTHER" id="PTHR37422">
    <property type="entry name" value="TEICHURONIC ACID BIOSYNTHESIS PROTEIN TUAE"/>
    <property type="match status" value="1"/>
</dbReference>
<keyword evidence="2 6" id="KW-0812">Transmembrane</keyword>
<dbReference type="InterPro" id="IPR011990">
    <property type="entry name" value="TPR-like_helical_dom_sf"/>
</dbReference>
<dbReference type="EMBL" id="SJPZ01000001">
    <property type="protein sequence ID" value="TWU66992.1"/>
    <property type="molecule type" value="Genomic_DNA"/>
</dbReference>
<dbReference type="GO" id="GO:0016020">
    <property type="term" value="C:membrane"/>
    <property type="evidence" value="ECO:0007669"/>
    <property type="project" value="UniProtKB-SubCell"/>
</dbReference>
<reference evidence="8 9" key="1">
    <citation type="submission" date="2019-02" db="EMBL/GenBank/DDBJ databases">
        <title>Deep-cultivation of Planctomycetes and their phenomic and genomic characterization uncovers novel biology.</title>
        <authorList>
            <person name="Wiegand S."/>
            <person name="Jogler M."/>
            <person name="Boedeker C."/>
            <person name="Pinto D."/>
            <person name="Vollmers J."/>
            <person name="Rivas-Marin E."/>
            <person name="Kohn T."/>
            <person name="Peeters S.H."/>
            <person name="Heuer A."/>
            <person name="Rast P."/>
            <person name="Oberbeckmann S."/>
            <person name="Bunk B."/>
            <person name="Jeske O."/>
            <person name="Meyerdierks A."/>
            <person name="Storesund J.E."/>
            <person name="Kallscheuer N."/>
            <person name="Luecker S."/>
            <person name="Lage O.M."/>
            <person name="Pohl T."/>
            <person name="Merkel B.J."/>
            <person name="Hornburger P."/>
            <person name="Mueller R.-W."/>
            <person name="Bruemmer F."/>
            <person name="Labrenz M."/>
            <person name="Spormann A.M."/>
            <person name="Op Den Camp H."/>
            <person name="Overmann J."/>
            <person name="Amann R."/>
            <person name="Jetten M.S.M."/>
            <person name="Mascher T."/>
            <person name="Medema M.H."/>
            <person name="Devos D.P."/>
            <person name="Kaster A.-K."/>
            <person name="Ovreas L."/>
            <person name="Rohde M."/>
            <person name="Galperin M.Y."/>
            <person name="Jogler C."/>
        </authorList>
    </citation>
    <scope>NUCLEOTIDE SEQUENCE [LARGE SCALE GENOMIC DNA]</scope>
    <source>
        <strain evidence="8 9">V7</strain>
    </source>
</reference>
<feature type="transmembrane region" description="Helical" evidence="6">
    <location>
        <begin position="228"/>
        <end position="249"/>
    </location>
</feature>
<dbReference type="AlphaFoldDB" id="A0A5C6FV71"/>
<dbReference type="GO" id="GO:0016874">
    <property type="term" value="F:ligase activity"/>
    <property type="evidence" value="ECO:0007669"/>
    <property type="project" value="UniProtKB-KW"/>
</dbReference>
<proteinExistence type="predicted"/>
<accession>A0A5C6FV71</accession>
<comment type="caution">
    <text evidence="8">The sequence shown here is derived from an EMBL/GenBank/DDBJ whole genome shotgun (WGS) entry which is preliminary data.</text>
</comment>
<dbReference type="InterPro" id="IPR051533">
    <property type="entry name" value="WaaL-like"/>
</dbReference>
<feature type="domain" description="O-antigen ligase-related" evidence="7">
    <location>
        <begin position="238"/>
        <end position="386"/>
    </location>
</feature>
<dbReference type="Pfam" id="PF04932">
    <property type="entry name" value="Wzy_C"/>
    <property type="match status" value="1"/>
</dbReference>
<evidence type="ECO:0000313" key="8">
    <source>
        <dbReference type="EMBL" id="TWU66992.1"/>
    </source>
</evidence>
<evidence type="ECO:0000313" key="9">
    <source>
        <dbReference type="Proteomes" id="UP000316476"/>
    </source>
</evidence>
<feature type="region of interest" description="Disordered" evidence="5">
    <location>
        <begin position="579"/>
        <end position="598"/>
    </location>
</feature>
<evidence type="ECO:0000256" key="6">
    <source>
        <dbReference type="SAM" id="Phobius"/>
    </source>
</evidence>
<organism evidence="8 9">
    <name type="scientific">Crateriforma conspicua</name>
    <dbReference type="NCBI Taxonomy" id="2527996"/>
    <lineage>
        <taxon>Bacteria</taxon>
        <taxon>Pseudomonadati</taxon>
        <taxon>Planctomycetota</taxon>
        <taxon>Planctomycetia</taxon>
        <taxon>Planctomycetales</taxon>
        <taxon>Planctomycetaceae</taxon>
        <taxon>Crateriforma</taxon>
    </lineage>
</organism>
<evidence type="ECO:0000256" key="1">
    <source>
        <dbReference type="ARBA" id="ARBA00004141"/>
    </source>
</evidence>
<feature type="transmembrane region" description="Helical" evidence="6">
    <location>
        <begin position="20"/>
        <end position="38"/>
    </location>
</feature>
<dbReference type="PANTHER" id="PTHR37422:SF23">
    <property type="entry name" value="TEICHURONIC ACID BIOSYNTHESIS PROTEIN TUAE"/>
    <property type="match status" value="1"/>
</dbReference>
<evidence type="ECO:0000256" key="3">
    <source>
        <dbReference type="ARBA" id="ARBA00022989"/>
    </source>
</evidence>
<feature type="transmembrane region" description="Helical" evidence="6">
    <location>
        <begin position="50"/>
        <end position="69"/>
    </location>
</feature>
<feature type="transmembrane region" description="Helical" evidence="6">
    <location>
        <begin position="187"/>
        <end position="207"/>
    </location>
</feature>
<evidence type="ECO:0000256" key="2">
    <source>
        <dbReference type="ARBA" id="ARBA00022692"/>
    </source>
</evidence>
<feature type="transmembrane region" description="Helical" evidence="6">
    <location>
        <begin position="378"/>
        <end position="399"/>
    </location>
</feature>
<dbReference type="InterPro" id="IPR007016">
    <property type="entry name" value="O-antigen_ligase-rel_domated"/>
</dbReference>
<dbReference type="Gene3D" id="1.25.40.10">
    <property type="entry name" value="Tetratricopeptide repeat domain"/>
    <property type="match status" value="1"/>
</dbReference>
<gene>
    <name evidence="8" type="ORF">V7x_25640</name>
</gene>
<feature type="transmembrane region" description="Helical" evidence="6">
    <location>
        <begin position="115"/>
        <end position="133"/>
    </location>
</feature>
<feature type="transmembrane region" description="Helical" evidence="6">
    <location>
        <begin position="278"/>
        <end position="297"/>
    </location>
</feature>
<evidence type="ECO:0000256" key="4">
    <source>
        <dbReference type="ARBA" id="ARBA00023136"/>
    </source>
</evidence>
<dbReference type="OrthoDB" id="260459at2"/>
<name>A0A5C6FV71_9PLAN</name>
<keyword evidence="8" id="KW-0436">Ligase</keyword>
<dbReference type="RefSeq" id="WP_146413500.1">
    <property type="nucleotide sequence ID" value="NZ_SJPZ01000001.1"/>
</dbReference>
<feature type="transmembrane region" description="Helical" evidence="6">
    <location>
        <begin position="406"/>
        <end position="423"/>
    </location>
</feature>
<feature type="transmembrane region" description="Helical" evidence="6">
    <location>
        <begin position="255"/>
        <end position="271"/>
    </location>
</feature>
<feature type="transmembrane region" description="Helical" evidence="6">
    <location>
        <begin position="140"/>
        <end position="162"/>
    </location>
</feature>
<comment type="subcellular location">
    <subcellularLocation>
        <location evidence="1">Membrane</location>
        <topology evidence="1">Multi-pass membrane protein</topology>
    </subcellularLocation>
</comment>
<protein>
    <submittedName>
        <fullName evidence="8">O-Antigen ligase</fullName>
    </submittedName>
</protein>
<dbReference type="Proteomes" id="UP000316476">
    <property type="component" value="Unassembled WGS sequence"/>
</dbReference>
<dbReference type="SUPFAM" id="SSF48452">
    <property type="entry name" value="TPR-like"/>
    <property type="match status" value="1"/>
</dbReference>
<evidence type="ECO:0000256" key="5">
    <source>
        <dbReference type="SAM" id="MobiDB-lite"/>
    </source>
</evidence>
<evidence type="ECO:0000259" key="7">
    <source>
        <dbReference type="Pfam" id="PF04932"/>
    </source>
</evidence>
<keyword evidence="3 6" id="KW-1133">Transmembrane helix</keyword>
<keyword evidence="4 6" id="KW-0472">Membrane</keyword>